<dbReference type="AlphaFoldDB" id="A0A7I7TYE2"/>
<evidence type="ECO:0000256" key="4">
    <source>
        <dbReference type="ARBA" id="ARBA00023136"/>
    </source>
</evidence>
<reference evidence="6 7" key="1">
    <citation type="journal article" date="2019" name="Emerg. Microbes Infect.">
        <title>Comprehensive subspecies identification of 175 nontuberculous mycobacteria species based on 7547 genomic profiles.</title>
        <authorList>
            <person name="Matsumoto Y."/>
            <person name="Kinjo T."/>
            <person name="Motooka D."/>
            <person name="Nabeya D."/>
            <person name="Jung N."/>
            <person name="Uechi K."/>
            <person name="Horii T."/>
            <person name="Iida T."/>
            <person name="Fujita J."/>
            <person name="Nakamura S."/>
        </authorList>
    </citation>
    <scope>NUCLEOTIDE SEQUENCE [LARGE SCALE GENOMIC DNA]</scope>
    <source>
        <strain evidence="6 7">JCM 6367</strain>
    </source>
</reference>
<keyword evidence="3 5" id="KW-1133">Transmembrane helix</keyword>
<keyword evidence="4 5" id="KW-0472">Membrane</keyword>
<sequence>MEPEAEGDEAMLANPALIHNAWAYAKHEKHYRKLKNEEKRTSHRKQADAHAETAEKIAALIDLVGSTTRNGWCSACYVRTDHRKVTKTPTAVPVYLCVTCGSPTLKCAAPACGNMATRGFGPVRIPRFCAEHRHEVTNFERASDKVPSLDEYEKLRVFDRRNLARGSRLALTGVLAAGIVGTGGLMAAPAVGGAVGTLIGGYTGAAASSYGLALLGGGALSAGGLGMVGGTYVVAAAGAALGSALGASITNAYISEDRSFKIEKFRDGDDIPVIIARGFMTEVDQNWRYAVEAVERRYPNSPIYRLHWGSKELGTLLALGIKKVGAKQAMEVAAGFAARAGRTAAKKLGPITPALLLADAAKNPWHTAMVRADKTGAALAGILARTKTDSFILVGHSLGGRAMITAAETLGTSRDAPRIDTVHLLGAAEGKKGDWRPLSDAVTGTVYNYFSVNDPVLKFAYTAAQAGSVAVGLRGFTTRFANIKDRDVSAKVKGHSDYFREVRLA</sequence>
<dbReference type="PANTHER" id="PTHR17920:SF3">
    <property type="entry name" value="TRANSMEMBRANE AND COILED-COIL DOMAIN-CONTAINING PROTEIN 4"/>
    <property type="match status" value="1"/>
</dbReference>
<proteinExistence type="predicted"/>
<dbReference type="EMBL" id="AP022598">
    <property type="protein sequence ID" value="BBY73585.1"/>
    <property type="molecule type" value="Genomic_DNA"/>
</dbReference>
<feature type="transmembrane region" description="Helical" evidence="5">
    <location>
        <begin position="169"/>
        <end position="192"/>
    </location>
</feature>
<comment type="subcellular location">
    <subcellularLocation>
        <location evidence="1">Membrane</location>
        <topology evidence="1">Multi-pass membrane protein</topology>
    </subcellularLocation>
</comment>
<dbReference type="InterPro" id="IPR007941">
    <property type="entry name" value="DUF726"/>
</dbReference>
<dbReference type="Proteomes" id="UP000466554">
    <property type="component" value="Chromosome"/>
</dbReference>
<evidence type="ECO:0000256" key="1">
    <source>
        <dbReference type="ARBA" id="ARBA00004141"/>
    </source>
</evidence>
<dbReference type="SUPFAM" id="SSF53474">
    <property type="entry name" value="alpha/beta-Hydrolases"/>
    <property type="match status" value="1"/>
</dbReference>
<evidence type="ECO:0000256" key="3">
    <source>
        <dbReference type="ARBA" id="ARBA00022989"/>
    </source>
</evidence>
<gene>
    <name evidence="6" type="ORF">MPRF_04840</name>
</gene>
<evidence type="ECO:0008006" key="8">
    <source>
        <dbReference type="Google" id="ProtNLM"/>
    </source>
</evidence>
<dbReference type="Gene3D" id="3.40.50.1820">
    <property type="entry name" value="alpha/beta hydrolase"/>
    <property type="match status" value="1"/>
</dbReference>
<dbReference type="Pfam" id="PF05277">
    <property type="entry name" value="DUF726"/>
    <property type="match status" value="1"/>
</dbReference>
<dbReference type="PANTHER" id="PTHR17920">
    <property type="entry name" value="TRANSMEMBRANE AND COILED-COIL DOMAIN-CONTAINING PROTEIN 4 TMCO4"/>
    <property type="match status" value="1"/>
</dbReference>
<organism evidence="6 7">
    <name type="scientific">Mycolicibacterium parafortuitum</name>
    <name type="common">Mycobacterium parafortuitum</name>
    <dbReference type="NCBI Taxonomy" id="39692"/>
    <lineage>
        <taxon>Bacteria</taxon>
        <taxon>Bacillati</taxon>
        <taxon>Actinomycetota</taxon>
        <taxon>Actinomycetes</taxon>
        <taxon>Mycobacteriales</taxon>
        <taxon>Mycobacteriaceae</taxon>
        <taxon>Mycolicibacterium</taxon>
    </lineage>
</organism>
<dbReference type="InterPro" id="IPR029058">
    <property type="entry name" value="AB_hydrolase_fold"/>
</dbReference>
<evidence type="ECO:0000256" key="5">
    <source>
        <dbReference type="SAM" id="Phobius"/>
    </source>
</evidence>
<accession>A0A7I7TYE2</accession>
<evidence type="ECO:0000313" key="6">
    <source>
        <dbReference type="EMBL" id="BBY73585.1"/>
    </source>
</evidence>
<dbReference type="GO" id="GO:0016020">
    <property type="term" value="C:membrane"/>
    <property type="evidence" value="ECO:0007669"/>
    <property type="project" value="UniProtKB-SubCell"/>
</dbReference>
<name>A0A7I7TYE2_MYCPF</name>
<evidence type="ECO:0000313" key="7">
    <source>
        <dbReference type="Proteomes" id="UP000466554"/>
    </source>
</evidence>
<keyword evidence="2 5" id="KW-0812">Transmembrane</keyword>
<feature type="transmembrane region" description="Helical" evidence="5">
    <location>
        <begin position="198"/>
        <end position="220"/>
    </location>
</feature>
<evidence type="ECO:0000256" key="2">
    <source>
        <dbReference type="ARBA" id="ARBA00022692"/>
    </source>
</evidence>
<feature type="transmembrane region" description="Helical" evidence="5">
    <location>
        <begin position="232"/>
        <end position="254"/>
    </location>
</feature>
<protein>
    <recommendedName>
        <fullName evidence="8">DUF726 domain-containing protein</fullName>
    </recommendedName>
</protein>
<dbReference type="RefSeq" id="WP_232079598.1">
    <property type="nucleotide sequence ID" value="NZ_AP022598.1"/>
</dbReference>